<dbReference type="EMBL" id="CAJVPY010013732">
    <property type="protein sequence ID" value="CAG8742381.1"/>
    <property type="molecule type" value="Genomic_DNA"/>
</dbReference>
<feature type="non-terminal residue" evidence="1">
    <location>
        <position position="1"/>
    </location>
</feature>
<dbReference type="OrthoDB" id="2442031at2759"/>
<reference evidence="1" key="1">
    <citation type="submission" date="2021-06" db="EMBL/GenBank/DDBJ databases">
        <authorList>
            <person name="Kallberg Y."/>
            <person name="Tangrot J."/>
            <person name="Rosling A."/>
        </authorList>
    </citation>
    <scope>NUCLEOTIDE SEQUENCE</scope>
    <source>
        <strain evidence="1">MA453B</strain>
    </source>
</reference>
<protein>
    <submittedName>
        <fullName evidence="1">4397_t:CDS:1</fullName>
    </submittedName>
</protein>
<comment type="caution">
    <text evidence="1">The sequence shown here is derived from an EMBL/GenBank/DDBJ whole genome shotgun (WGS) entry which is preliminary data.</text>
</comment>
<evidence type="ECO:0000313" key="1">
    <source>
        <dbReference type="EMBL" id="CAG8742381.1"/>
    </source>
</evidence>
<name>A0A9N9IQ53_9GLOM</name>
<gene>
    <name evidence="1" type="ORF">DERYTH_LOCUS16121</name>
</gene>
<sequence>HTIVYVISKRENDILEYSNPRYSIYVYFIKDDIDQQSEPFLLYQNYGITISNVGLIDHFPLQAQLGNMSFGYKITEITNNLTLMDYGVFSNNTWWHISRNNSLDNTLLHLMRNGINITLSFPINPSSGNISVYQIINQDTYLLRQTYSATSSNCEIYNRSTLSCQTLSSIFNRINSNYIFSVDDNFVRSSSYNEPFRGIAKGIWRVITPLSYNSKEISDSTEATLHLNSGYLTNDNQSKLLDDLLLQIKESIPLMDDRLKITYNVQPDPSDSSKKLIKFSIDNANVPNSDPSVYDVCCK</sequence>
<proteinExistence type="predicted"/>
<keyword evidence="2" id="KW-1185">Reference proteome</keyword>
<dbReference type="Proteomes" id="UP000789405">
    <property type="component" value="Unassembled WGS sequence"/>
</dbReference>
<dbReference type="AlphaFoldDB" id="A0A9N9IQ53"/>
<accession>A0A9N9IQ53</accession>
<evidence type="ECO:0000313" key="2">
    <source>
        <dbReference type="Proteomes" id="UP000789405"/>
    </source>
</evidence>
<organism evidence="1 2">
    <name type="scientific">Dentiscutata erythropus</name>
    <dbReference type="NCBI Taxonomy" id="1348616"/>
    <lineage>
        <taxon>Eukaryota</taxon>
        <taxon>Fungi</taxon>
        <taxon>Fungi incertae sedis</taxon>
        <taxon>Mucoromycota</taxon>
        <taxon>Glomeromycotina</taxon>
        <taxon>Glomeromycetes</taxon>
        <taxon>Diversisporales</taxon>
        <taxon>Gigasporaceae</taxon>
        <taxon>Dentiscutata</taxon>
    </lineage>
</organism>